<gene>
    <name evidence="7" type="ORF">D8674_008117</name>
</gene>
<feature type="transmembrane region" description="Helical" evidence="6">
    <location>
        <begin position="143"/>
        <end position="162"/>
    </location>
</feature>
<evidence type="ECO:0000256" key="3">
    <source>
        <dbReference type="ARBA" id="ARBA00022692"/>
    </source>
</evidence>
<sequence length="475" mass="52396">MSLIANLVVYLQTKYHLDNVVSANVFNIRSGSCNVAPLFGAFLADTYLGKFYSLLFSSIASLLGMGTLTLTACIHKLTPCACTAKTAQCQQPSTWQIAILYSGLGLLVVGSGGLRPCNIAFGADQFDTTTEKGRAQLDSFCNWWYLLFTRALLIALTVVAYVQSNVSWILVAACRKCGSKSNVGQTSGQSYYDPSVGSESETATIAHTNKLKFFDKAAMIVDPSELDSQGKPKNSWKLCSVQQVEQLKSVVRILPVWITGIVCFIGMQQMNSFGIFQTIQMNKSIGPKFQIPPAQMGLTPMIAPSTWIIIYEIISIPQMQKRSKSETGRLTMEQRFKIGIVMSILCMVVGGLTEMKHRDSALAHGTLESPITVALLVPQFAGLIEAFAAIALMELLTTQWPQTMRTFAGAVFFLSLSSNDITKNRLDYYYYTIAAFGVLNFVYFHFFARHYLSNDVDQHSEKPSNSESSDDRKGL</sequence>
<dbReference type="InterPro" id="IPR036259">
    <property type="entry name" value="MFS_trans_sf"/>
</dbReference>
<reference evidence="7 8" key="3">
    <citation type="submission" date="2019-11" db="EMBL/GenBank/DDBJ databases">
        <title>A de novo genome assembly of a pear dwarfing rootstock.</title>
        <authorList>
            <person name="Wang F."/>
            <person name="Wang J."/>
            <person name="Li S."/>
            <person name="Zhang Y."/>
            <person name="Fang M."/>
            <person name="Ma L."/>
            <person name="Zhao Y."/>
            <person name="Jiang S."/>
        </authorList>
    </citation>
    <scope>NUCLEOTIDE SEQUENCE [LARGE SCALE GENOMIC DNA]</scope>
    <source>
        <strain evidence="7">S2</strain>
        <tissue evidence="7">Leaf</tissue>
    </source>
</reference>
<reference evidence="7 8" key="1">
    <citation type="submission" date="2019-09" db="EMBL/GenBank/DDBJ databases">
        <authorList>
            <person name="Ou C."/>
        </authorList>
    </citation>
    <scope>NUCLEOTIDE SEQUENCE [LARGE SCALE GENOMIC DNA]</scope>
    <source>
        <strain evidence="7">S2</strain>
        <tissue evidence="7">Leaf</tissue>
    </source>
</reference>
<comment type="caution">
    <text evidence="7">The sequence shown here is derived from an EMBL/GenBank/DDBJ whole genome shotgun (WGS) entry which is preliminary data.</text>
</comment>
<evidence type="ECO:0000313" key="7">
    <source>
        <dbReference type="EMBL" id="KAB2630598.1"/>
    </source>
</evidence>
<dbReference type="GO" id="GO:0022857">
    <property type="term" value="F:transmembrane transporter activity"/>
    <property type="evidence" value="ECO:0007669"/>
    <property type="project" value="InterPro"/>
</dbReference>
<dbReference type="GO" id="GO:0016020">
    <property type="term" value="C:membrane"/>
    <property type="evidence" value="ECO:0007669"/>
    <property type="project" value="UniProtKB-SubCell"/>
</dbReference>
<dbReference type="EMBL" id="SMOL01000143">
    <property type="protein sequence ID" value="KAB2630598.1"/>
    <property type="molecule type" value="Genomic_DNA"/>
</dbReference>
<keyword evidence="8" id="KW-1185">Reference proteome</keyword>
<evidence type="ECO:0000256" key="5">
    <source>
        <dbReference type="ARBA" id="ARBA00023136"/>
    </source>
</evidence>
<dbReference type="AlphaFoldDB" id="A0A5N5HSS8"/>
<evidence type="ECO:0000313" key="8">
    <source>
        <dbReference type="Proteomes" id="UP000327157"/>
    </source>
</evidence>
<dbReference type="PANTHER" id="PTHR11654">
    <property type="entry name" value="OLIGOPEPTIDE TRANSPORTER-RELATED"/>
    <property type="match status" value="1"/>
</dbReference>
<name>A0A5N5HSS8_9ROSA</name>
<dbReference type="Pfam" id="PF00854">
    <property type="entry name" value="PTR2"/>
    <property type="match status" value="2"/>
</dbReference>
<feature type="transmembrane region" description="Helical" evidence="6">
    <location>
        <begin position="51"/>
        <end position="74"/>
    </location>
</feature>
<dbReference type="Proteomes" id="UP000327157">
    <property type="component" value="Chromosome 12"/>
</dbReference>
<feature type="transmembrane region" description="Helical" evidence="6">
    <location>
        <begin position="428"/>
        <end position="448"/>
    </location>
</feature>
<dbReference type="OrthoDB" id="8904098at2759"/>
<evidence type="ECO:0000256" key="1">
    <source>
        <dbReference type="ARBA" id="ARBA00004141"/>
    </source>
</evidence>
<evidence type="ECO:0000256" key="6">
    <source>
        <dbReference type="SAM" id="Phobius"/>
    </source>
</evidence>
<evidence type="ECO:0000256" key="4">
    <source>
        <dbReference type="ARBA" id="ARBA00022989"/>
    </source>
</evidence>
<feature type="transmembrane region" description="Helical" evidence="6">
    <location>
        <begin position="335"/>
        <end position="353"/>
    </location>
</feature>
<feature type="transmembrane region" description="Helical" evidence="6">
    <location>
        <begin position="95"/>
        <end position="114"/>
    </location>
</feature>
<feature type="transmembrane region" description="Helical" evidence="6">
    <location>
        <begin position="373"/>
        <end position="392"/>
    </location>
</feature>
<comment type="subcellular location">
    <subcellularLocation>
        <location evidence="1">Membrane</location>
        <topology evidence="1">Multi-pass membrane protein</topology>
    </subcellularLocation>
</comment>
<dbReference type="Gene3D" id="1.20.1250.20">
    <property type="entry name" value="MFS general substrate transporter like domains"/>
    <property type="match status" value="1"/>
</dbReference>
<feature type="transmembrane region" description="Helical" evidence="6">
    <location>
        <begin position="256"/>
        <end position="276"/>
    </location>
</feature>
<keyword evidence="5 6" id="KW-0472">Membrane</keyword>
<dbReference type="InterPro" id="IPR000109">
    <property type="entry name" value="POT_fam"/>
</dbReference>
<evidence type="ECO:0000256" key="2">
    <source>
        <dbReference type="ARBA" id="ARBA00005982"/>
    </source>
</evidence>
<accession>A0A5N5HSS8</accession>
<proteinExistence type="inferred from homology"/>
<dbReference type="SUPFAM" id="SSF103473">
    <property type="entry name" value="MFS general substrate transporter"/>
    <property type="match status" value="1"/>
</dbReference>
<reference evidence="8" key="2">
    <citation type="submission" date="2019-10" db="EMBL/GenBank/DDBJ databases">
        <title>A de novo genome assembly of a pear dwarfing rootstock.</title>
        <authorList>
            <person name="Wang F."/>
            <person name="Wang J."/>
            <person name="Li S."/>
            <person name="Zhang Y."/>
            <person name="Fang M."/>
            <person name="Ma L."/>
            <person name="Zhao Y."/>
            <person name="Jiang S."/>
        </authorList>
    </citation>
    <scope>NUCLEOTIDE SEQUENCE [LARGE SCALE GENOMIC DNA]</scope>
</reference>
<organism evidence="7 8">
    <name type="scientific">Pyrus ussuriensis x Pyrus communis</name>
    <dbReference type="NCBI Taxonomy" id="2448454"/>
    <lineage>
        <taxon>Eukaryota</taxon>
        <taxon>Viridiplantae</taxon>
        <taxon>Streptophyta</taxon>
        <taxon>Embryophyta</taxon>
        <taxon>Tracheophyta</taxon>
        <taxon>Spermatophyta</taxon>
        <taxon>Magnoliopsida</taxon>
        <taxon>eudicotyledons</taxon>
        <taxon>Gunneridae</taxon>
        <taxon>Pentapetalae</taxon>
        <taxon>rosids</taxon>
        <taxon>fabids</taxon>
        <taxon>Rosales</taxon>
        <taxon>Rosaceae</taxon>
        <taxon>Amygdaloideae</taxon>
        <taxon>Maleae</taxon>
        <taxon>Pyrus</taxon>
    </lineage>
</organism>
<protein>
    <submittedName>
        <fullName evidence="7">Protein NRT1/ PTR FAMILY 2.8-like</fullName>
    </submittedName>
</protein>
<comment type="similarity">
    <text evidence="2">Belongs to the major facilitator superfamily. Proton-dependent oligopeptide transporter (POT/PTR) (TC 2.A.17) family.</text>
</comment>
<feature type="transmembrane region" description="Helical" evidence="6">
    <location>
        <begin position="296"/>
        <end position="314"/>
    </location>
</feature>
<keyword evidence="4 6" id="KW-1133">Transmembrane helix</keyword>
<keyword evidence="3 6" id="KW-0812">Transmembrane</keyword>